<dbReference type="SUPFAM" id="SSF53850">
    <property type="entry name" value="Periplasmic binding protein-like II"/>
    <property type="match status" value="1"/>
</dbReference>
<dbReference type="GO" id="GO:0030288">
    <property type="term" value="C:outer membrane-bounded periplasmic space"/>
    <property type="evidence" value="ECO:0007669"/>
    <property type="project" value="TreeGrafter"/>
</dbReference>
<gene>
    <name evidence="7" type="ORF">GCM10011578_076390</name>
</gene>
<dbReference type="SMART" id="SM00062">
    <property type="entry name" value="PBPb"/>
    <property type="match status" value="1"/>
</dbReference>
<dbReference type="GO" id="GO:0015276">
    <property type="term" value="F:ligand-gated monoatomic ion channel activity"/>
    <property type="evidence" value="ECO:0007669"/>
    <property type="project" value="InterPro"/>
</dbReference>
<evidence type="ECO:0000313" key="8">
    <source>
        <dbReference type="Proteomes" id="UP000653411"/>
    </source>
</evidence>
<dbReference type="CDD" id="cd13696">
    <property type="entry name" value="PBP2_Atu4678_like"/>
    <property type="match status" value="1"/>
</dbReference>
<accession>A0A917XKH8</accession>
<comment type="caution">
    <text evidence="7">The sequence shown here is derived from an EMBL/GenBank/DDBJ whole genome shotgun (WGS) entry which is preliminary data.</text>
</comment>
<feature type="domain" description="Solute-binding protein family 3/N-terminal" evidence="5">
    <location>
        <begin position="50"/>
        <end position="269"/>
    </location>
</feature>
<sequence>MRFRHGTRNLMAICIGVTAVASLAACTSSSGTSAAGQQSSTLQDVIKRGTLNVASCLTFPPFGSMDKNNKPQGFDVDVATAMATALGVKVHIVDTTSANRIPNLQTKKVDAVVCNFTTTAERAKQVAFSDPYIVAGEVMLVKKASGIATLKDLSGKTVAVTKGSTNGDAVKAGNPKAKIQEYDTSAAAVLAVKQGQADAMVEDSNFLNYQAKQDSSLKVTKDSVVPLEYNGIGVPLGDATWLQWVNTWLREFNTSGQANALYKKWFGVDRVFPLNPSY</sequence>
<protein>
    <submittedName>
        <fullName evidence="7">ABC transporter substrate-binding protein</fullName>
    </submittedName>
</protein>
<dbReference type="PANTHER" id="PTHR30085">
    <property type="entry name" value="AMINO ACID ABC TRANSPORTER PERMEASE"/>
    <property type="match status" value="1"/>
</dbReference>
<dbReference type="AlphaFoldDB" id="A0A917XKH8"/>
<dbReference type="GO" id="GO:0016020">
    <property type="term" value="C:membrane"/>
    <property type="evidence" value="ECO:0007669"/>
    <property type="project" value="InterPro"/>
</dbReference>
<evidence type="ECO:0000256" key="2">
    <source>
        <dbReference type="ARBA" id="ARBA00022448"/>
    </source>
</evidence>
<feature type="domain" description="Ionotropic glutamate receptor C-terminal" evidence="6">
    <location>
        <begin position="50"/>
        <end position="268"/>
    </location>
</feature>
<dbReference type="GO" id="GO:0005576">
    <property type="term" value="C:extracellular region"/>
    <property type="evidence" value="ECO:0007669"/>
    <property type="project" value="TreeGrafter"/>
</dbReference>
<feature type="signal peptide" evidence="4">
    <location>
        <begin position="1"/>
        <end position="24"/>
    </location>
</feature>
<keyword evidence="8" id="KW-1185">Reference proteome</keyword>
<dbReference type="PROSITE" id="PS51257">
    <property type="entry name" value="PROKAR_LIPOPROTEIN"/>
    <property type="match status" value="1"/>
</dbReference>
<dbReference type="Pfam" id="PF00497">
    <property type="entry name" value="SBP_bac_3"/>
    <property type="match status" value="1"/>
</dbReference>
<dbReference type="Gene3D" id="3.40.190.10">
    <property type="entry name" value="Periplasmic binding protein-like II"/>
    <property type="match status" value="2"/>
</dbReference>
<dbReference type="PANTHER" id="PTHR30085:SF6">
    <property type="entry name" value="ABC TRANSPORTER GLUTAMINE-BINDING PROTEIN GLNH"/>
    <property type="match status" value="1"/>
</dbReference>
<proteinExistence type="inferred from homology"/>
<evidence type="ECO:0000256" key="4">
    <source>
        <dbReference type="SAM" id="SignalP"/>
    </source>
</evidence>
<feature type="chain" id="PRO_5039327180" evidence="4">
    <location>
        <begin position="25"/>
        <end position="278"/>
    </location>
</feature>
<dbReference type="InterPro" id="IPR001320">
    <property type="entry name" value="Iontro_rcpt_C"/>
</dbReference>
<organism evidence="7 8">
    <name type="scientific">Streptomyces fuscichromogenes</name>
    <dbReference type="NCBI Taxonomy" id="1324013"/>
    <lineage>
        <taxon>Bacteria</taxon>
        <taxon>Bacillati</taxon>
        <taxon>Actinomycetota</taxon>
        <taxon>Actinomycetes</taxon>
        <taxon>Kitasatosporales</taxon>
        <taxon>Streptomycetaceae</taxon>
        <taxon>Streptomyces</taxon>
    </lineage>
</organism>
<evidence type="ECO:0000256" key="3">
    <source>
        <dbReference type="ARBA" id="ARBA00022729"/>
    </source>
</evidence>
<dbReference type="SMART" id="SM00079">
    <property type="entry name" value="PBPe"/>
    <property type="match status" value="1"/>
</dbReference>
<dbReference type="InterPro" id="IPR001638">
    <property type="entry name" value="Solute-binding_3/MltF_N"/>
</dbReference>
<evidence type="ECO:0000256" key="1">
    <source>
        <dbReference type="ARBA" id="ARBA00010333"/>
    </source>
</evidence>
<keyword evidence="3 4" id="KW-0732">Signal</keyword>
<keyword evidence="2" id="KW-0813">Transport</keyword>
<comment type="similarity">
    <text evidence="1">Belongs to the bacterial solute-binding protein 3 family.</text>
</comment>
<evidence type="ECO:0000313" key="7">
    <source>
        <dbReference type="EMBL" id="GGN34978.1"/>
    </source>
</evidence>
<dbReference type="EMBL" id="BMML01000023">
    <property type="protein sequence ID" value="GGN34978.1"/>
    <property type="molecule type" value="Genomic_DNA"/>
</dbReference>
<evidence type="ECO:0000259" key="6">
    <source>
        <dbReference type="SMART" id="SM00079"/>
    </source>
</evidence>
<dbReference type="Proteomes" id="UP000653411">
    <property type="component" value="Unassembled WGS sequence"/>
</dbReference>
<dbReference type="GO" id="GO:0006865">
    <property type="term" value="P:amino acid transport"/>
    <property type="evidence" value="ECO:0007669"/>
    <property type="project" value="TreeGrafter"/>
</dbReference>
<evidence type="ECO:0000259" key="5">
    <source>
        <dbReference type="SMART" id="SM00062"/>
    </source>
</evidence>
<reference evidence="7" key="1">
    <citation type="journal article" date="2014" name="Int. J. Syst. Evol. Microbiol.">
        <title>Complete genome sequence of Corynebacterium casei LMG S-19264T (=DSM 44701T), isolated from a smear-ripened cheese.</title>
        <authorList>
            <consortium name="US DOE Joint Genome Institute (JGI-PGF)"/>
            <person name="Walter F."/>
            <person name="Albersmeier A."/>
            <person name="Kalinowski J."/>
            <person name="Ruckert C."/>
        </authorList>
    </citation>
    <scope>NUCLEOTIDE SEQUENCE</scope>
    <source>
        <strain evidence="7">CGMCC 4.7110</strain>
    </source>
</reference>
<reference evidence="7" key="2">
    <citation type="submission" date="2020-09" db="EMBL/GenBank/DDBJ databases">
        <authorList>
            <person name="Sun Q."/>
            <person name="Zhou Y."/>
        </authorList>
    </citation>
    <scope>NUCLEOTIDE SEQUENCE</scope>
    <source>
        <strain evidence="7">CGMCC 4.7110</strain>
    </source>
</reference>
<dbReference type="InterPro" id="IPR051455">
    <property type="entry name" value="Bact_solute-bind_prot3"/>
</dbReference>
<name>A0A917XKH8_9ACTN</name>